<keyword evidence="5" id="KW-0175">Coiled coil</keyword>
<dbReference type="PANTHER" id="PTHR30385">
    <property type="entry name" value="SIGMA FACTOR F FLAGELLAR"/>
    <property type="match status" value="1"/>
</dbReference>
<keyword evidence="4" id="KW-0804">Transcription</keyword>
<keyword evidence="2" id="KW-0731">Sigma factor</keyword>
<accession>D4LF85</accession>
<proteinExistence type="predicted"/>
<dbReference type="Pfam" id="PF08281">
    <property type="entry name" value="Sigma70_r4_2"/>
    <property type="match status" value="1"/>
</dbReference>
<dbReference type="NCBIfam" id="TIGR02937">
    <property type="entry name" value="sigma70-ECF"/>
    <property type="match status" value="1"/>
</dbReference>
<dbReference type="STRING" id="213810.RUM_22820"/>
<evidence type="ECO:0000256" key="3">
    <source>
        <dbReference type="ARBA" id="ARBA00023125"/>
    </source>
</evidence>
<evidence type="ECO:0000313" key="7">
    <source>
        <dbReference type="EMBL" id="CBL18280.1"/>
    </source>
</evidence>
<dbReference type="InterPro" id="IPR014284">
    <property type="entry name" value="RNA_pol_sigma-70_dom"/>
</dbReference>
<dbReference type="GO" id="GO:0006352">
    <property type="term" value="P:DNA-templated transcription initiation"/>
    <property type="evidence" value="ECO:0007669"/>
    <property type="project" value="InterPro"/>
</dbReference>
<evidence type="ECO:0000313" key="8">
    <source>
        <dbReference type="Proteomes" id="UP000007054"/>
    </source>
</evidence>
<keyword evidence="8" id="KW-1185">Reference proteome</keyword>
<dbReference type="InterPro" id="IPR013324">
    <property type="entry name" value="RNA_pol_sigma_r3/r4-like"/>
</dbReference>
<evidence type="ECO:0000256" key="4">
    <source>
        <dbReference type="ARBA" id="ARBA00023163"/>
    </source>
</evidence>
<dbReference type="Gene3D" id="1.10.10.10">
    <property type="entry name" value="Winged helix-like DNA-binding domain superfamily/Winged helix DNA-binding domain"/>
    <property type="match status" value="1"/>
</dbReference>
<dbReference type="InterPro" id="IPR036388">
    <property type="entry name" value="WH-like_DNA-bd_sf"/>
</dbReference>
<dbReference type="AlphaFoldDB" id="D4LF85"/>
<organism evidence="7 8">
    <name type="scientific">Ruminococcus champanellensis (strain DSM 18848 / JCM 17042 / KCTC 15320 / 18P13)</name>
    <dbReference type="NCBI Taxonomy" id="213810"/>
    <lineage>
        <taxon>Bacteria</taxon>
        <taxon>Bacillati</taxon>
        <taxon>Bacillota</taxon>
        <taxon>Clostridia</taxon>
        <taxon>Eubacteriales</taxon>
        <taxon>Oscillospiraceae</taxon>
        <taxon>Ruminococcus</taxon>
    </lineage>
</organism>
<dbReference type="InterPro" id="IPR013249">
    <property type="entry name" value="RNA_pol_sigma70_r4_t2"/>
</dbReference>
<dbReference type="GO" id="GO:0016987">
    <property type="term" value="F:sigma factor activity"/>
    <property type="evidence" value="ECO:0007669"/>
    <property type="project" value="UniProtKB-KW"/>
</dbReference>
<dbReference type="SUPFAM" id="SSF88659">
    <property type="entry name" value="Sigma3 and sigma4 domains of RNA polymerase sigma factors"/>
    <property type="match status" value="1"/>
</dbReference>
<sequence>MAKRVTEAHPDYIKRLLELSEESEAETNQAQMQRLKRALRDVIKNDLTPRQKEMVVLYYYEGMRMPQIAQQLNRDVSTVSRTIKRARRNLRDRLKYLI</sequence>
<keyword evidence="3" id="KW-0238">DNA-binding</keyword>
<evidence type="ECO:0000256" key="1">
    <source>
        <dbReference type="ARBA" id="ARBA00023015"/>
    </source>
</evidence>
<dbReference type="GO" id="GO:0000428">
    <property type="term" value="C:DNA-directed RNA polymerase complex"/>
    <property type="evidence" value="ECO:0007669"/>
    <property type="project" value="UniProtKB-KW"/>
</dbReference>
<dbReference type="KEGG" id="rch:RUM_22820"/>
<dbReference type="HOGENOM" id="CLU_2331952_0_0_9"/>
<reference evidence="7" key="1">
    <citation type="submission" date="2010-03" db="EMBL/GenBank/DDBJ databases">
        <title>The genome sequence of Ruminococcus sp. 18P13.</title>
        <authorList>
            <consortium name="metaHIT consortium -- http://www.metahit.eu/"/>
            <person name="Pajon A."/>
            <person name="Turner K."/>
            <person name="Parkhill J."/>
            <person name="Bernalier A."/>
        </authorList>
    </citation>
    <scope>NUCLEOTIDE SEQUENCE [LARGE SCALE GENOMIC DNA]</scope>
    <source>
        <strain evidence="7">Type strain: 18P13</strain>
    </source>
</reference>
<evidence type="ECO:0000259" key="6">
    <source>
        <dbReference type="Pfam" id="PF08281"/>
    </source>
</evidence>
<dbReference type="GO" id="GO:0003677">
    <property type="term" value="F:DNA binding"/>
    <property type="evidence" value="ECO:0007669"/>
    <property type="project" value="UniProtKB-KW"/>
</dbReference>
<name>D4LF85_RUMC1</name>
<dbReference type="Proteomes" id="UP000007054">
    <property type="component" value="Chromosome"/>
</dbReference>
<feature type="coiled-coil region" evidence="5">
    <location>
        <begin position="13"/>
        <end position="45"/>
    </location>
</feature>
<evidence type="ECO:0000256" key="2">
    <source>
        <dbReference type="ARBA" id="ARBA00023082"/>
    </source>
</evidence>
<dbReference type="CDD" id="cd06171">
    <property type="entry name" value="Sigma70_r4"/>
    <property type="match status" value="1"/>
</dbReference>
<reference evidence="7" key="2">
    <citation type="submission" date="2010-03" db="EMBL/GenBank/DDBJ databases">
        <authorList>
            <person name="Pajon A."/>
        </authorList>
    </citation>
    <scope>NUCLEOTIDE SEQUENCE</scope>
    <source>
        <strain evidence="7">Type strain: 18P13</strain>
    </source>
</reference>
<dbReference type="PATRIC" id="fig|213810.4.peg.2171"/>
<evidence type="ECO:0000256" key="5">
    <source>
        <dbReference type="SAM" id="Coils"/>
    </source>
</evidence>
<keyword evidence="1" id="KW-0805">Transcription regulation</keyword>
<gene>
    <name evidence="7" type="ordered locus">RUM_22820</name>
</gene>
<feature type="domain" description="RNA polymerase sigma factor 70 region 4 type 2" evidence="6">
    <location>
        <begin position="46"/>
        <end position="90"/>
    </location>
</feature>
<dbReference type="EMBL" id="FP929052">
    <property type="protein sequence ID" value="CBL18280.1"/>
    <property type="molecule type" value="Genomic_DNA"/>
</dbReference>
<keyword evidence="7" id="KW-0240">DNA-directed RNA polymerase</keyword>
<dbReference type="PANTHER" id="PTHR30385:SF7">
    <property type="entry name" value="RNA POLYMERASE SIGMA FACTOR FLIA"/>
    <property type="match status" value="1"/>
</dbReference>
<protein>
    <submittedName>
        <fullName evidence="7">DNA-directed RNA polymerase specialized sigma subunit, sigma24 homolog</fullName>
    </submittedName>
</protein>